<name>A0A223VA13_9FLAO</name>
<accession>A0A223VA13</accession>
<dbReference type="RefSeq" id="WP_094998786.1">
    <property type="nucleotide sequence ID" value="NZ_BMJL01000008.1"/>
</dbReference>
<dbReference type="KEGG" id="marb:CJ263_19385"/>
<proteinExistence type="predicted"/>
<dbReference type="AlphaFoldDB" id="A0A223VA13"/>
<organism evidence="1 2">
    <name type="scientific">Maribacter cobaltidurans</name>
    <dbReference type="NCBI Taxonomy" id="1178778"/>
    <lineage>
        <taxon>Bacteria</taxon>
        <taxon>Pseudomonadati</taxon>
        <taxon>Bacteroidota</taxon>
        <taxon>Flavobacteriia</taxon>
        <taxon>Flavobacteriales</taxon>
        <taxon>Flavobacteriaceae</taxon>
        <taxon>Maribacter</taxon>
    </lineage>
</organism>
<reference evidence="1 2" key="1">
    <citation type="submission" date="2017-08" db="EMBL/GenBank/DDBJ databases">
        <title>The complete genome sequence of Maribacter sp. B1, isolated from deep-sea sediment.</title>
        <authorList>
            <person name="Wu Y.-H."/>
            <person name="Cheng H."/>
            <person name="Xu X.-W."/>
        </authorList>
    </citation>
    <scope>NUCLEOTIDE SEQUENCE [LARGE SCALE GENOMIC DNA]</scope>
    <source>
        <strain evidence="1 2">B1</strain>
    </source>
</reference>
<evidence type="ECO:0000313" key="1">
    <source>
        <dbReference type="EMBL" id="ASV32213.1"/>
    </source>
</evidence>
<protein>
    <submittedName>
        <fullName evidence="1">Uncharacterized protein</fullName>
    </submittedName>
</protein>
<dbReference type="Proteomes" id="UP000215244">
    <property type="component" value="Chromosome"/>
</dbReference>
<dbReference type="OrthoDB" id="1160385at2"/>
<dbReference type="EMBL" id="CP022957">
    <property type="protein sequence ID" value="ASV32213.1"/>
    <property type="molecule type" value="Genomic_DNA"/>
</dbReference>
<evidence type="ECO:0000313" key="2">
    <source>
        <dbReference type="Proteomes" id="UP000215244"/>
    </source>
</evidence>
<gene>
    <name evidence="1" type="ORF">CJ263_19385</name>
</gene>
<sequence length="200" mass="23079">MELEELQATWSKMSQELEKQKKLTNEIIMKMTQDRYQKKFSKLRNFETIGAIIGYFLVGLILFNFGKLDTWYLRLSGVVTIVFFTLLPTIVLRTLARIQNLSLIKGTYRDILAKYTREKNRLLRLQQVGIGLSLILMPIIFLGTAKIIAGKNVFLIEIETKVWIGLSVVALLSILVSLWGYRSYKRVTNSAELLLKDLED</sequence>
<keyword evidence="2" id="KW-1185">Reference proteome</keyword>